<name>A0A084G038_PSEDA</name>
<dbReference type="OrthoDB" id="5244761at2759"/>
<reference evidence="5 6" key="1">
    <citation type="journal article" date="2014" name="Genome Announc.">
        <title>Draft genome sequence of the pathogenic fungus Scedosporium apiospermum.</title>
        <authorList>
            <person name="Vandeputte P."/>
            <person name="Ghamrawi S."/>
            <person name="Rechenmann M."/>
            <person name="Iltis A."/>
            <person name="Giraud S."/>
            <person name="Fleury M."/>
            <person name="Thornton C."/>
            <person name="Delhaes L."/>
            <person name="Meyer W."/>
            <person name="Papon N."/>
            <person name="Bouchara J.P."/>
        </authorList>
    </citation>
    <scope>NUCLEOTIDE SEQUENCE [LARGE SCALE GENOMIC DNA]</scope>
    <source>
        <strain evidence="5 6">IHEM 14462</strain>
    </source>
</reference>
<keyword evidence="2" id="KW-0175">Coiled coil</keyword>
<dbReference type="HOGENOM" id="CLU_004835_0_1_1"/>
<dbReference type="PROSITE" id="PS00463">
    <property type="entry name" value="ZN2_CY6_FUNGAL_1"/>
    <property type="match status" value="1"/>
</dbReference>
<dbReference type="GO" id="GO:0000981">
    <property type="term" value="F:DNA-binding transcription factor activity, RNA polymerase II-specific"/>
    <property type="evidence" value="ECO:0007669"/>
    <property type="project" value="InterPro"/>
</dbReference>
<dbReference type="InterPro" id="IPR036864">
    <property type="entry name" value="Zn2-C6_fun-type_DNA-bd_sf"/>
</dbReference>
<dbReference type="SUPFAM" id="SSF57701">
    <property type="entry name" value="Zn2/Cys6 DNA-binding domain"/>
    <property type="match status" value="1"/>
</dbReference>
<dbReference type="PROSITE" id="PS50048">
    <property type="entry name" value="ZN2_CY6_FUNGAL_2"/>
    <property type="match status" value="1"/>
</dbReference>
<dbReference type="InterPro" id="IPR001138">
    <property type="entry name" value="Zn2Cys6_DnaBD"/>
</dbReference>
<keyword evidence="1" id="KW-0539">Nucleus</keyword>
<dbReference type="PANTHER" id="PTHR47785:SF4">
    <property type="entry name" value="ZN(II)2CYS6 TRANSCRIPTION FACTOR (EUROFUNG)"/>
    <property type="match status" value="1"/>
</dbReference>
<dbReference type="SMART" id="SM00066">
    <property type="entry name" value="GAL4"/>
    <property type="match status" value="1"/>
</dbReference>
<sequence>MPHQPPYDTIYPNEPYYNISYTTTAKRKATRASQACDSCRALKAKCDETKPCKNCREKNVECKYREPAPKATDKAQADILEGVAAIQKTLEQLVSQHENMDKRVSKIEKAIAQAFPQIDFKTENDAEESEKGESEMVDVNDDVKPFAPSDEYSDDAELKPNFGYSSTHPGYNMPDEEMEPEPGPVLPPGELAIPTNHTTGAGHLLNWPCINAMVQRVLNRESLRFPAEFPIREEEQRGILRVYGRGEGRDPIPRDRDVRAEHGTTDIPEDVAYSDMSSPTPGDASGHIGGFSPVNISEYTGSNSRPPVLTPSGVPDFSEGKVWKYVKSFEENILNMHPIIQPKDLHAMVQIFLNSIPKPPAKPVAPAQVAKFVQASPQPAAAEAIGSKRKRSPAMDAPDPPQIQYRTGRPPRTINNAVVLTILALGKICLQRDRVPDVVHDYSPPNASYNRRNGYPSSPGHASSPEAYTPAANYPASMAPSPKESERPGLGRRSSFQGSKSGSHRPRRNYDVIPGLEYFAIATDIIGNQLGGNTMNHVYAGIFAGLFHGQLGRVIESHAYIAHACNVLMNIMRPDIVAEIPRHQSGILAQEDHLPYPNPYFWQQQDPSAEVLQDSVLTSYMAQLYLRKHLNQIHRMLYGSETAASSINLAQVNDAQARVADMTWVGPMYRFSEDDPPASDILSARLRAKYWGSQVITYRPCVKEILDLSYSLRVETDPALLNASYAELPEHIIQRVKSLPQEVWAHARKAIRSLIESTQAFHGLGDKRPIITNVFGTAHAQWGNLVVLAACYCDPFLRQEIDEKQLRDLYIKTIAFFNKVACPTSALTFDKKLLEALYRDLFDQPGANANLSFSSGSSGRTPIQRHAGVNVMAPVQDQEAMMVPVQTPESIPNIPNMPNLVPMTQGEMMPIPEPRMTPMQAQSLLPAHMVTTPIDAGMMAPPPHPTMAPPPHPTMM</sequence>
<dbReference type="Pfam" id="PF00172">
    <property type="entry name" value="Zn_clus"/>
    <property type="match status" value="1"/>
</dbReference>
<evidence type="ECO:0000259" key="4">
    <source>
        <dbReference type="PROSITE" id="PS50048"/>
    </source>
</evidence>
<dbReference type="PANTHER" id="PTHR47785">
    <property type="entry name" value="ZN(II)2CYS6 TRANSCRIPTION FACTOR (EUROFUNG)-RELATED-RELATED"/>
    <property type="match status" value="1"/>
</dbReference>
<dbReference type="CDD" id="cd00067">
    <property type="entry name" value="GAL4"/>
    <property type="match status" value="1"/>
</dbReference>
<evidence type="ECO:0000256" key="1">
    <source>
        <dbReference type="ARBA" id="ARBA00023242"/>
    </source>
</evidence>
<feature type="region of interest" description="Disordered" evidence="3">
    <location>
        <begin position="441"/>
        <end position="508"/>
    </location>
</feature>
<dbReference type="KEGG" id="sapo:SAPIO_CDS8637"/>
<dbReference type="AlphaFoldDB" id="A0A084G038"/>
<dbReference type="EMBL" id="JOWA01000121">
    <property type="protein sequence ID" value="KEZ40700.1"/>
    <property type="molecule type" value="Genomic_DNA"/>
</dbReference>
<organism evidence="5 6">
    <name type="scientific">Pseudallescheria apiosperma</name>
    <name type="common">Scedosporium apiospermum</name>
    <dbReference type="NCBI Taxonomy" id="563466"/>
    <lineage>
        <taxon>Eukaryota</taxon>
        <taxon>Fungi</taxon>
        <taxon>Dikarya</taxon>
        <taxon>Ascomycota</taxon>
        <taxon>Pezizomycotina</taxon>
        <taxon>Sordariomycetes</taxon>
        <taxon>Hypocreomycetidae</taxon>
        <taxon>Microascales</taxon>
        <taxon>Microascaceae</taxon>
        <taxon>Scedosporium</taxon>
    </lineage>
</organism>
<evidence type="ECO:0000256" key="3">
    <source>
        <dbReference type="SAM" id="MobiDB-lite"/>
    </source>
</evidence>
<feature type="coiled-coil region" evidence="2">
    <location>
        <begin position="83"/>
        <end position="110"/>
    </location>
</feature>
<dbReference type="Gene3D" id="4.10.240.10">
    <property type="entry name" value="Zn(2)-C6 fungal-type DNA-binding domain"/>
    <property type="match status" value="1"/>
</dbReference>
<dbReference type="OMA" id="RDKGTEC"/>
<gene>
    <name evidence="5" type="ORF">SAPIO_CDS8637</name>
</gene>
<evidence type="ECO:0000313" key="5">
    <source>
        <dbReference type="EMBL" id="KEZ40700.1"/>
    </source>
</evidence>
<dbReference type="GeneID" id="27727709"/>
<keyword evidence="6" id="KW-1185">Reference proteome</keyword>
<dbReference type="GO" id="GO:0008270">
    <property type="term" value="F:zinc ion binding"/>
    <property type="evidence" value="ECO:0007669"/>
    <property type="project" value="InterPro"/>
</dbReference>
<dbReference type="Proteomes" id="UP000028545">
    <property type="component" value="Unassembled WGS sequence"/>
</dbReference>
<comment type="caution">
    <text evidence="5">The sequence shown here is derived from an EMBL/GenBank/DDBJ whole genome shotgun (WGS) entry which is preliminary data.</text>
</comment>
<feature type="domain" description="Zn(2)-C6 fungal-type" evidence="4">
    <location>
        <begin position="35"/>
        <end position="64"/>
    </location>
</feature>
<proteinExistence type="predicted"/>
<evidence type="ECO:0000313" key="6">
    <source>
        <dbReference type="Proteomes" id="UP000028545"/>
    </source>
</evidence>
<accession>A0A084G038</accession>
<evidence type="ECO:0000256" key="2">
    <source>
        <dbReference type="SAM" id="Coils"/>
    </source>
</evidence>
<dbReference type="RefSeq" id="XP_016640499.1">
    <property type="nucleotide sequence ID" value="XM_016790236.1"/>
</dbReference>
<dbReference type="VEuPathDB" id="FungiDB:SAPIO_CDS8637"/>
<protein>
    <recommendedName>
        <fullName evidence="4">Zn(2)-C6 fungal-type domain-containing protein</fullName>
    </recommendedName>
</protein>
<feature type="region of interest" description="Disordered" evidence="3">
    <location>
        <begin position="380"/>
        <end position="410"/>
    </location>
</feature>
<dbReference type="InterPro" id="IPR053181">
    <property type="entry name" value="EcdB-like_regulator"/>
</dbReference>